<feature type="region of interest" description="Disordered" evidence="1">
    <location>
        <begin position="407"/>
        <end position="452"/>
    </location>
</feature>
<comment type="caution">
    <text evidence="2">The sequence shown here is derived from an EMBL/GenBank/DDBJ whole genome shotgun (WGS) entry which is preliminary data.</text>
</comment>
<dbReference type="EMBL" id="CAJMWT010006740">
    <property type="protein sequence ID" value="CAE6519656.1"/>
    <property type="molecule type" value="Genomic_DNA"/>
</dbReference>
<sequence>MNNMSRADGLLKLALAAADLAKSAAVLSEAAQIVASMFSSEPDNAPSGSLEGGIVSKNSLGEPVIESCDAMINLEPSPIARVSDQLETHTSTDGGSIKPYRILLEQETDILVYACALIQNSNRTICYTHHSVSALELYATLFRAIHPKLVYTIENTTQGELDRACNSFISANSSVLLLPETVYPNVELSGSDSWVIHVGWPVDMLTYMQHIRDHKAFNNVFIAQTDDSRNHASVADLIEQSIPWPGDLDSVEQRASSLQASFKQKLLEVPHEIKEIAYLDYIACHGPHGHRNSSWSANSLAYSANRYILDVLQYINPESEGTEGMGVDFSLPEISPEFVKHHDLDQAVRAGVIRIKEIDSGLNHLSSLPEDARSPIETVVPSEINAPSGHLPESGLLQEVSNLDSHFPEPRIGAQRQDDSQPLSSSDIMNTGVEDSSLGFNPTNNTQLQADSRDTLSQPSLVRDYLIIEVEFDIIPTICHLARREYISNVICFVRCLDTTGTLIELMKEVISRPIYAVRDGIPISMAIKKSLQSPSGCLLLCDMSLKVHPELRSRPFDLVIHIGWPEKDSIYIDHTQLPGLQKNNIILSRKEVNGSSESLLLSELHRMGLSAVNPATKRDFNRQTGQSIIKTERLVWRNALASTLATACVRSYYMAWITRHFSGSHKRQGWTSIDVVNQANKHIKEVLLHGHGKQGNPVRGRPSVTMGYVSNLKLENAVTVGILTVRIDA</sequence>
<evidence type="ECO:0000313" key="2">
    <source>
        <dbReference type="EMBL" id="CAE6519656.1"/>
    </source>
</evidence>
<accession>A0A8H3DBP8</accession>
<dbReference type="AlphaFoldDB" id="A0A8H3DBP8"/>
<dbReference type="Proteomes" id="UP000663843">
    <property type="component" value="Unassembled WGS sequence"/>
</dbReference>
<feature type="compositionally biased region" description="Polar residues" evidence="1">
    <location>
        <begin position="438"/>
        <end position="452"/>
    </location>
</feature>
<proteinExistence type="predicted"/>
<evidence type="ECO:0000313" key="3">
    <source>
        <dbReference type="Proteomes" id="UP000663843"/>
    </source>
</evidence>
<evidence type="ECO:0000256" key="1">
    <source>
        <dbReference type="SAM" id="MobiDB-lite"/>
    </source>
</evidence>
<organism evidence="2 3">
    <name type="scientific">Rhizoctonia solani</name>
    <dbReference type="NCBI Taxonomy" id="456999"/>
    <lineage>
        <taxon>Eukaryota</taxon>
        <taxon>Fungi</taxon>
        <taxon>Dikarya</taxon>
        <taxon>Basidiomycota</taxon>
        <taxon>Agaricomycotina</taxon>
        <taxon>Agaricomycetes</taxon>
        <taxon>Cantharellales</taxon>
        <taxon>Ceratobasidiaceae</taxon>
        <taxon>Rhizoctonia</taxon>
    </lineage>
</organism>
<protein>
    <submittedName>
        <fullName evidence="2">Uncharacterized protein</fullName>
    </submittedName>
</protein>
<feature type="compositionally biased region" description="Polar residues" evidence="1">
    <location>
        <begin position="420"/>
        <end position="429"/>
    </location>
</feature>
<name>A0A8H3DBP8_9AGAM</name>
<gene>
    <name evidence="2" type="ORF">RDB_LOCUS163606</name>
</gene>
<reference evidence="2" key="1">
    <citation type="submission" date="2021-01" db="EMBL/GenBank/DDBJ databases">
        <authorList>
            <person name="Kaushik A."/>
        </authorList>
    </citation>
    <scope>NUCLEOTIDE SEQUENCE</scope>
    <source>
        <strain evidence="2">AG2-2IIIB</strain>
    </source>
</reference>